<dbReference type="EMBL" id="CP144753">
    <property type="protein sequence ID" value="WVZ95433.1"/>
    <property type="molecule type" value="Genomic_DNA"/>
</dbReference>
<dbReference type="Proteomes" id="UP001341281">
    <property type="component" value="Chromosome 09"/>
</dbReference>
<name>A0AAQ3UMP6_PASNO</name>
<evidence type="ECO:0000313" key="2">
    <source>
        <dbReference type="Proteomes" id="UP001341281"/>
    </source>
</evidence>
<proteinExistence type="predicted"/>
<sequence length="209" mass="22832">MEATAAAALEAMTIDSLVDAHRLAMTAGRGATISVRAIRVEHAAVLEAFIREQVDHKGWIVVGRGMQNLNALAQIHSLLTQAIDAHLPLLRVHLDDRAYVDAFGALSTRIRTVVFDKKHSEDWVLSKLDNIEFYLKVLRTGTAKLPLDDDDDAGAHLNVNADAKPESEDVMVVPLTCGCLTMVFSNQKVEPVVKDEMPEVAKPSAVESQ</sequence>
<protein>
    <submittedName>
        <fullName evidence="1">Uncharacterized protein</fullName>
    </submittedName>
</protein>
<accession>A0AAQ3UMP6</accession>
<organism evidence="1 2">
    <name type="scientific">Paspalum notatum var. saurae</name>
    <dbReference type="NCBI Taxonomy" id="547442"/>
    <lineage>
        <taxon>Eukaryota</taxon>
        <taxon>Viridiplantae</taxon>
        <taxon>Streptophyta</taxon>
        <taxon>Embryophyta</taxon>
        <taxon>Tracheophyta</taxon>
        <taxon>Spermatophyta</taxon>
        <taxon>Magnoliopsida</taxon>
        <taxon>Liliopsida</taxon>
        <taxon>Poales</taxon>
        <taxon>Poaceae</taxon>
        <taxon>PACMAD clade</taxon>
        <taxon>Panicoideae</taxon>
        <taxon>Andropogonodae</taxon>
        <taxon>Paspaleae</taxon>
        <taxon>Paspalinae</taxon>
        <taxon>Paspalum</taxon>
    </lineage>
</organism>
<evidence type="ECO:0000313" key="1">
    <source>
        <dbReference type="EMBL" id="WVZ95433.1"/>
    </source>
</evidence>
<gene>
    <name evidence="1" type="ORF">U9M48_041199</name>
</gene>
<keyword evidence="2" id="KW-1185">Reference proteome</keyword>
<dbReference type="AlphaFoldDB" id="A0AAQ3UMP6"/>
<reference evidence="1 2" key="1">
    <citation type="submission" date="2024-02" db="EMBL/GenBank/DDBJ databases">
        <title>High-quality chromosome-scale genome assembly of Pensacola bahiagrass (Paspalum notatum Flugge var. saurae).</title>
        <authorList>
            <person name="Vega J.M."/>
            <person name="Podio M."/>
            <person name="Orjuela J."/>
            <person name="Siena L.A."/>
            <person name="Pessino S.C."/>
            <person name="Combes M.C."/>
            <person name="Mariac C."/>
            <person name="Albertini E."/>
            <person name="Pupilli F."/>
            <person name="Ortiz J.P.A."/>
            <person name="Leblanc O."/>
        </authorList>
    </citation>
    <scope>NUCLEOTIDE SEQUENCE [LARGE SCALE GENOMIC DNA]</scope>
    <source>
        <strain evidence="1">R1</strain>
        <tissue evidence="1">Leaf</tissue>
    </source>
</reference>